<evidence type="ECO:0000313" key="1">
    <source>
        <dbReference type="EMBL" id="MDN4120050.1"/>
    </source>
</evidence>
<organism evidence="1 2">
    <name type="scientific">Alcaligenes endophyticus</name>
    <dbReference type="NCBI Taxonomy" id="1929088"/>
    <lineage>
        <taxon>Bacteria</taxon>
        <taxon>Pseudomonadati</taxon>
        <taxon>Pseudomonadota</taxon>
        <taxon>Betaproteobacteria</taxon>
        <taxon>Burkholderiales</taxon>
        <taxon>Alcaligenaceae</taxon>
        <taxon>Alcaligenes</taxon>
    </lineage>
</organism>
<dbReference type="RefSeq" id="WP_266122614.1">
    <property type="nucleotide sequence ID" value="NZ_JAJHNU010000001.1"/>
</dbReference>
<dbReference type="Proteomes" id="UP001168613">
    <property type="component" value="Unassembled WGS sequence"/>
</dbReference>
<dbReference type="EMBL" id="JAJHNU010000001">
    <property type="protein sequence ID" value="MDN4120050.1"/>
    <property type="molecule type" value="Genomic_DNA"/>
</dbReference>
<gene>
    <name evidence="1" type="ORF">LMS43_01980</name>
</gene>
<name>A0ABT8EFV2_9BURK</name>
<comment type="caution">
    <text evidence="1">The sequence shown here is derived from an EMBL/GenBank/DDBJ whole genome shotgun (WGS) entry which is preliminary data.</text>
</comment>
<sequence length="191" mass="20662">MSISSSTHLTTAGPSLQAFEEAAAQQSDIYLDGNRLVVLDQGQLPSGRRVEWVQTNNDASQAFLDALQRNYGAGLSQAVASELNLSPAPGQALSSRTVQAALHMLDVAQQALSGVDFFTQLQLSATAHTENFNQACRAVDIAPEQLDDQQRQQIDLAMDKHFQTASINGHSPVSPQQAATWLQAILQHINR</sequence>
<keyword evidence="2" id="KW-1185">Reference proteome</keyword>
<reference evidence="1" key="1">
    <citation type="submission" date="2021-11" db="EMBL/GenBank/DDBJ databases">
        <title>Draft genome sequence of Alcaligenes endophyticus type strain CCUG 75668T.</title>
        <authorList>
            <person name="Salva-Serra F."/>
            <person name="Duran R.E."/>
            <person name="Seeger M."/>
            <person name="Moore E.R.B."/>
            <person name="Jaen-Luchoro D."/>
        </authorList>
    </citation>
    <scope>NUCLEOTIDE SEQUENCE</scope>
    <source>
        <strain evidence="1">CCUG 75668</strain>
    </source>
</reference>
<evidence type="ECO:0008006" key="3">
    <source>
        <dbReference type="Google" id="ProtNLM"/>
    </source>
</evidence>
<accession>A0ABT8EFV2</accession>
<evidence type="ECO:0000313" key="2">
    <source>
        <dbReference type="Proteomes" id="UP001168613"/>
    </source>
</evidence>
<proteinExistence type="predicted"/>
<protein>
    <recommendedName>
        <fullName evidence="3">DUF5610 domain-containing protein</fullName>
    </recommendedName>
</protein>